<proteinExistence type="predicted"/>
<protein>
    <submittedName>
        <fullName evidence="1">Uncharacterized protein</fullName>
    </submittedName>
</protein>
<evidence type="ECO:0000313" key="2">
    <source>
        <dbReference type="Proteomes" id="UP001589887"/>
    </source>
</evidence>
<organism evidence="1 2">
    <name type="scientific">Streptomyces noboritoensis</name>
    <dbReference type="NCBI Taxonomy" id="67337"/>
    <lineage>
        <taxon>Bacteria</taxon>
        <taxon>Bacillati</taxon>
        <taxon>Actinomycetota</taxon>
        <taxon>Actinomycetes</taxon>
        <taxon>Kitasatosporales</taxon>
        <taxon>Streptomycetaceae</taxon>
        <taxon>Streptomyces</taxon>
    </lineage>
</organism>
<name>A0ABV6TGT4_9ACTN</name>
<dbReference type="Proteomes" id="UP001589887">
    <property type="component" value="Unassembled WGS sequence"/>
</dbReference>
<sequence length="221" mass="24007">MGERTVRLSPQDAREALYGLPVDAALRRAVWRQAAVEAQREKPGSGDGTWRLFAVWLAIPGLYRNLHRITRYLGADRTDLEAEAVLALLEAFEAVDPESPDAGGRVVKDAVNRMWDYATRTCLEVPVVDIAAVSAARNGVAGSDGAVLPTEGWELHITPPPLSDGLATTLRFTDSRSRKEGERLGALAQCAGLPHLVFRARRHEEAARIGTLVLRPVGAGR</sequence>
<reference evidence="1 2" key="1">
    <citation type="submission" date="2024-09" db="EMBL/GenBank/DDBJ databases">
        <authorList>
            <person name="Sun Q."/>
            <person name="Mori K."/>
        </authorList>
    </citation>
    <scope>NUCLEOTIDE SEQUENCE [LARGE SCALE GENOMIC DNA]</scope>
    <source>
        <strain evidence="1 2">JCM 4557</strain>
    </source>
</reference>
<accession>A0ABV6TGT4</accession>
<gene>
    <name evidence="1" type="ORF">ACFH04_14960</name>
</gene>
<keyword evidence="2" id="KW-1185">Reference proteome</keyword>
<evidence type="ECO:0000313" key="1">
    <source>
        <dbReference type="EMBL" id="MFC0845004.1"/>
    </source>
</evidence>
<dbReference type="RefSeq" id="WP_394319604.1">
    <property type="nucleotide sequence ID" value="NZ_JBHMQV010000009.1"/>
</dbReference>
<comment type="caution">
    <text evidence="1">The sequence shown here is derived from an EMBL/GenBank/DDBJ whole genome shotgun (WGS) entry which is preliminary data.</text>
</comment>
<dbReference type="EMBL" id="JBHMQV010000009">
    <property type="protein sequence ID" value="MFC0845004.1"/>
    <property type="molecule type" value="Genomic_DNA"/>
</dbReference>